<dbReference type="AlphaFoldDB" id="A0A1H0L2D4"/>
<protein>
    <submittedName>
        <fullName evidence="2">Filamentous hemagglutinin</fullName>
    </submittedName>
</protein>
<feature type="region of interest" description="Disordered" evidence="1">
    <location>
        <begin position="1"/>
        <end position="31"/>
    </location>
</feature>
<dbReference type="GO" id="GO:0003824">
    <property type="term" value="F:catalytic activity"/>
    <property type="evidence" value="ECO:0007669"/>
    <property type="project" value="UniProtKB-ARBA"/>
</dbReference>
<dbReference type="InterPro" id="IPR025157">
    <property type="entry name" value="Hemagglutinin_rpt"/>
</dbReference>
<keyword evidence="3" id="KW-1185">Reference proteome</keyword>
<dbReference type="STRING" id="582672.SAMN05216360_13013"/>
<gene>
    <name evidence="2" type="ORF">SAMN05216360_13013</name>
</gene>
<feature type="compositionally biased region" description="Polar residues" evidence="1">
    <location>
        <begin position="17"/>
        <end position="26"/>
    </location>
</feature>
<organism evidence="2 3">
    <name type="scientific">Methylobacterium phyllostachyos</name>
    <dbReference type="NCBI Taxonomy" id="582672"/>
    <lineage>
        <taxon>Bacteria</taxon>
        <taxon>Pseudomonadati</taxon>
        <taxon>Pseudomonadota</taxon>
        <taxon>Alphaproteobacteria</taxon>
        <taxon>Hyphomicrobiales</taxon>
        <taxon>Methylobacteriaceae</taxon>
        <taxon>Methylobacterium</taxon>
    </lineage>
</organism>
<dbReference type="EMBL" id="FNHS01000030">
    <property type="protein sequence ID" value="SDO62235.1"/>
    <property type="molecule type" value="Genomic_DNA"/>
</dbReference>
<evidence type="ECO:0000313" key="3">
    <source>
        <dbReference type="Proteomes" id="UP000198704"/>
    </source>
</evidence>
<name>A0A1H0L2D4_9HYPH</name>
<reference evidence="3" key="1">
    <citation type="submission" date="2016-10" db="EMBL/GenBank/DDBJ databases">
        <authorList>
            <person name="Varghese N."/>
            <person name="Submissions S."/>
        </authorList>
    </citation>
    <scope>NUCLEOTIDE SEQUENCE [LARGE SCALE GENOMIC DNA]</scope>
    <source>
        <strain evidence="3">BL47</strain>
    </source>
</reference>
<dbReference type="Proteomes" id="UP000198704">
    <property type="component" value="Unassembled WGS sequence"/>
</dbReference>
<dbReference type="OrthoDB" id="2664633at2"/>
<evidence type="ECO:0000313" key="2">
    <source>
        <dbReference type="EMBL" id="SDO62235.1"/>
    </source>
</evidence>
<dbReference type="RefSeq" id="WP_091722723.1">
    <property type="nucleotide sequence ID" value="NZ_FNHS01000030.1"/>
</dbReference>
<evidence type="ECO:0000256" key="1">
    <source>
        <dbReference type="SAM" id="MobiDB-lite"/>
    </source>
</evidence>
<dbReference type="Pfam" id="PF13332">
    <property type="entry name" value="Fil_haemagg_2"/>
    <property type="match status" value="1"/>
</dbReference>
<sequence>MAGTSVSVTAGFEHSSSRMLQDSATPVGTALRSGGSTTIEAEQGSIHAVGARIAAGVDAQGRPTGEPGNVSLTAGQGILLESAQATIDRIFGARSMQAAAGFDLAGGPAGSASYARDTGQSHEVRQVDSQVSGTGTVSLTSGGDTSLRGATVTGGQIVASVGGDLTIESRFDTARYRESSLQAQGRFGGGSVSGGASRGSVRGDSANVAEQSGLIAGAGGYQLTVGGGVNLIGGLITSTADPSQNRLSADHLTFSDLLGSTRAISSSMGLSIGGTEKDGLGLPLPQVGMPVQQSSSGVARATLSPGTLELRNQGQDLSGLNRDASAANRQAQPYDIERLRARQRSVAALSELMNEGIGTLSKSLGLEDGSPAKTAFHAAAGALTALAAGGNVAGGALAGAASEMVGTVVMKALADNPNLTQAERNAPGQWAAVVGAVTAGEAGAATALDAERYNRQLHPRQHETSEALRRVDSKFADITASQPAGSFLDKLAEENAPLACPHSVARVRS</sequence>
<accession>A0A1H0L2D4</accession>
<proteinExistence type="predicted"/>